<evidence type="ECO:0000259" key="1">
    <source>
        <dbReference type="Pfam" id="PF13456"/>
    </source>
</evidence>
<dbReference type="CDD" id="cd06222">
    <property type="entry name" value="RNase_H_like"/>
    <property type="match status" value="1"/>
</dbReference>
<accession>A0A7N2MVZ4</accession>
<evidence type="ECO:0000313" key="2">
    <source>
        <dbReference type="EnsemblPlants" id="QL11p013009:mrna:CDS:1"/>
    </source>
</evidence>
<dbReference type="InterPro" id="IPR036397">
    <property type="entry name" value="RNaseH_sf"/>
</dbReference>
<dbReference type="GO" id="GO:0004523">
    <property type="term" value="F:RNA-DNA hybrid ribonuclease activity"/>
    <property type="evidence" value="ECO:0007669"/>
    <property type="project" value="InterPro"/>
</dbReference>
<sequence>MSNLVNRCVIDDPTCPHCTNQHEDVLHALWYWPSVSSIRDEDPQRNFRRNMSFSDFPQLLSDVLDSDCSPEFFSMLTRTIWFRCNKVRFSPSGFPLDQVLQQAITSLLEFRVAQPKRQSPTTRPRASWTAPLGEIYKINFDGAVLTDEDRAGIGVIIRDSQGMVMASMSHNITLPISVVELKTLAAAKALEFSIDLGFVSAIFEGDSKIVMKALMDDSPSLASFGLLIRDVKTYVEQYQY</sequence>
<dbReference type="Gene3D" id="3.30.420.10">
    <property type="entry name" value="Ribonuclease H-like superfamily/Ribonuclease H"/>
    <property type="match status" value="1"/>
</dbReference>
<dbReference type="PANTHER" id="PTHR47074">
    <property type="entry name" value="BNAC02G40300D PROTEIN"/>
    <property type="match status" value="1"/>
</dbReference>
<dbReference type="InterPro" id="IPR044730">
    <property type="entry name" value="RNase_H-like_dom_plant"/>
</dbReference>
<protein>
    <recommendedName>
        <fullName evidence="1">RNase H type-1 domain-containing protein</fullName>
    </recommendedName>
</protein>
<reference evidence="2" key="2">
    <citation type="submission" date="2021-01" db="UniProtKB">
        <authorList>
            <consortium name="EnsemblPlants"/>
        </authorList>
    </citation>
    <scope>IDENTIFICATION</scope>
</reference>
<dbReference type="PANTHER" id="PTHR47074:SF48">
    <property type="entry name" value="POLYNUCLEOTIDYL TRANSFERASE, RIBONUCLEASE H-LIKE SUPERFAMILY PROTEIN"/>
    <property type="match status" value="1"/>
</dbReference>
<reference evidence="2 3" key="1">
    <citation type="journal article" date="2016" name="G3 (Bethesda)">
        <title>First Draft Assembly and Annotation of the Genome of a California Endemic Oak Quercus lobata Nee (Fagaceae).</title>
        <authorList>
            <person name="Sork V.L."/>
            <person name="Fitz-Gibbon S.T."/>
            <person name="Puiu D."/>
            <person name="Crepeau M."/>
            <person name="Gugger P.F."/>
            <person name="Sherman R."/>
            <person name="Stevens K."/>
            <person name="Langley C.H."/>
            <person name="Pellegrini M."/>
            <person name="Salzberg S.L."/>
        </authorList>
    </citation>
    <scope>NUCLEOTIDE SEQUENCE [LARGE SCALE GENOMIC DNA]</scope>
    <source>
        <strain evidence="2 3">cv. SW786</strain>
    </source>
</reference>
<dbReference type="GO" id="GO:0003676">
    <property type="term" value="F:nucleic acid binding"/>
    <property type="evidence" value="ECO:0007669"/>
    <property type="project" value="InterPro"/>
</dbReference>
<dbReference type="EMBL" id="LRBV02000011">
    <property type="status" value="NOT_ANNOTATED_CDS"/>
    <property type="molecule type" value="Genomic_DNA"/>
</dbReference>
<keyword evidence="3" id="KW-1185">Reference proteome</keyword>
<evidence type="ECO:0000313" key="3">
    <source>
        <dbReference type="Proteomes" id="UP000594261"/>
    </source>
</evidence>
<feature type="domain" description="RNase H type-1" evidence="1">
    <location>
        <begin position="139"/>
        <end position="237"/>
    </location>
</feature>
<dbReference type="Proteomes" id="UP000594261">
    <property type="component" value="Chromosome 11"/>
</dbReference>
<organism evidence="2 3">
    <name type="scientific">Quercus lobata</name>
    <name type="common">Valley oak</name>
    <dbReference type="NCBI Taxonomy" id="97700"/>
    <lineage>
        <taxon>Eukaryota</taxon>
        <taxon>Viridiplantae</taxon>
        <taxon>Streptophyta</taxon>
        <taxon>Embryophyta</taxon>
        <taxon>Tracheophyta</taxon>
        <taxon>Spermatophyta</taxon>
        <taxon>Magnoliopsida</taxon>
        <taxon>eudicotyledons</taxon>
        <taxon>Gunneridae</taxon>
        <taxon>Pentapetalae</taxon>
        <taxon>rosids</taxon>
        <taxon>fabids</taxon>
        <taxon>Fagales</taxon>
        <taxon>Fagaceae</taxon>
        <taxon>Quercus</taxon>
    </lineage>
</organism>
<dbReference type="InterPro" id="IPR002156">
    <property type="entry name" value="RNaseH_domain"/>
</dbReference>
<dbReference type="InParanoid" id="A0A7N2MVZ4"/>
<dbReference type="Pfam" id="PF13456">
    <property type="entry name" value="RVT_3"/>
    <property type="match status" value="1"/>
</dbReference>
<proteinExistence type="predicted"/>
<dbReference type="InterPro" id="IPR052929">
    <property type="entry name" value="RNase_H-like_EbsB-rel"/>
</dbReference>
<dbReference type="AlphaFoldDB" id="A0A7N2MVZ4"/>
<dbReference type="InterPro" id="IPR012337">
    <property type="entry name" value="RNaseH-like_sf"/>
</dbReference>
<name>A0A7N2MVZ4_QUELO</name>
<dbReference type="EnsemblPlants" id="QL11p013009:mrna">
    <property type="protein sequence ID" value="QL11p013009:mrna:CDS:1"/>
    <property type="gene ID" value="QL11p013009"/>
</dbReference>
<dbReference type="SUPFAM" id="SSF53098">
    <property type="entry name" value="Ribonuclease H-like"/>
    <property type="match status" value="1"/>
</dbReference>
<dbReference type="Gramene" id="QL11p013009:mrna">
    <property type="protein sequence ID" value="QL11p013009:mrna:CDS:1"/>
    <property type="gene ID" value="QL11p013009"/>
</dbReference>